<dbReference type="Pfam" id="PF00293">
    <property type="entry name" value="NUDIX"/>
    <property type="match status" value="1"/>
</dbReference>
<evidence type="ECO:0000256" key="10">
    <source>
        <dbReference type="ARBA" id="ARBA00030308"/>
    </source>
</evidence>
<evidence type="ECO:0000256" key="3">
    <source>
        <dbReference type="ARBA" id="ARBA00012453"/>
    </source>
</evidence>
<keyword evidence="15" id="KW-1185">Reference proteome</keyword>
<evidence type="ECO:0000256" key="5">
    <source>
        <dbReference type="ARBA" id="ARBA00022723"/>
    </source>
</evidence>
<evidence type="ECO:0000313" key="14">
    <source>
        <dbReference type="EMBL" id="MFD2096934.1"/>
    </source>
</evidence>
<sequence>MSGLSFNAQRFGKNDVELIATETLYQGFFSMVKYRLRHRLFAGGWSEPMDREVFERGHAVVLLPYDPVADTVVIQEQFRVGALATSEHPWLYELVAGIVEQGESSEEVAHREAEEEAGLKLGRLEHLHSYLASPGGTTERLEIYVGEIDSHGAGGLHGLADEHEDIRVQVVSREQAIDLLSSGQVDNAATIIALQWLQLHGDNLRQRWTSK</sequence>
<dbReference type="SUPFAM" id="SSF55811">
    <property type="entry name" value="Nudix"/>
    <property type="match status" value="1"/>
</dbReference>
<evidence type="ECO:0000256" key="7">
    <source>
        <dbReference type="ARBA" id="ARBA00022842"/>
    </source>
</evidence>
<dbReference type="PANTHER" id="PTHR11839">
    <property type="entry name" value="UDP/ADP-SUGAR PYROPHOSPHATASE"/>
    <property type="match status" value="1"/>
</dbReference>
<evidence type="ECO:0000256" key="2">
    <source>
        <dbReference type="ARBA" id="ARBA00007482"/>
    </source>
</evidence>
<name>A0ABW4XSX8_9GAMM</name>
<keyword evidence="7" id="KW-0460">Magnesium</keyword>
<evidence type="ECO:0000259" key="13">
    <source>
        <dbReference type="PROSITE" id="PS51462"/>
    </source>
</evidence>
<dbReference type="InterPro" id="IPR015797">
    <property type="entry name" value="NUDIX_hydrolase-like_dom_sf"/>
</dbReference>
<dbReference type="CDD" id="cd24155">
    <property type="entry name" value="NUDIX_ADPRase"/>
    <property type="match status" value="1"/>
</dbReference>
<comment type="catalytic activity">
    <reaction evidence="12">
        <text>ADP-D-ribose + H2O = D-ribose 5-phosphate + AMP + 2 H(+)</text>
        <dbReference type="Rhea" id="RHEA:10412"/>
        <dbReference type="ChEBI" id="CHEBI:15377"/>
        <dbReference type="ChEBI" id="CHEBI:15378"/>
        <dbReference type="ChEBI" id="CHEBI:57967"/>
        <dbReference type="ChEBI" id="CHEBI:78346"/>
        <dbReference type="ChEBI" id="CHEBI:456215"/>
        <dbReference type="EC" id="3.6.1.13"/>
    </reaction>
</comment>
<evidence type="ECO:0000256" key="12">
    <source>
        <dbReference type="ARBA" id="ARBA00049546"/>
    </source>
</evidence>
<accession>A0ABW4XSX8</accession>
<evidence type="ECO:0000256" key="8">
    <source>
        <dbReference type="ARBA" id="ARBA00025164"/>
    </source>
</evidence>
<gene>
    <name evidence="14" type="primary">nudF</name>
    <name evidence="14" type="ORF">ACFSJ3_13135</name>
</gene>
<dbReference type="NCBIfam" id="NF008003">
    <property type="entry name" value="PRK10729.1"/>
    <property type="match status" value="1"/>
</dbReference>
<dbReference type="Gene3D" id="3.90.79.10">
    <property type="entry name" value="Nucleoside Triphosphate Pyrophosphohydrolase"/>
    <property type="match status" value="1"/>
</dbReference>
<dbReference type="InterPro" id="IPR004385">
    <property type="entry name" value="NDP_pyrophosphatase"/>
</dbReference>
<evidence type="ECO:0000256" key="9">
    <source>
        <dbReference type="ARBA" id="ARBA00030162"/>
    </source>
</evidence>
<organism evidence="14 15">
    <name type="scientific">Corallincola platygyrae</name>
    <dbReference type="NCBI Taxonomy" id="1193278"/>
    <lineage>
        <taxon>Bacteria</taxon>
        <taxon>Pseudomonadati</taxon>
        <taxon>Pseudomonadota</taxon>
        <taxon>Gammaproteobacteria</taxon>
        <taxon>Alteromonadales</taxon>
        <taxon>Psychromonadaceae</taxon>
        <taxon>Corallincola</taxon>
    </lineage>
</organism>
<comment type="cofactor">
    <cofactor evidence="1">
        <name>Mg(2+)</name>
        <dbReference type="ChEBI" id="CHEBI:18420"/>
    </cofactor>
</comment>
<dbReference type="Proteomes" id="UP001597380">
    <property type="component" value="Unassembled WGS sequence"/>
</dbReference>
<dbReference type="PANTHER" id="PTHR11839:SF5">
    <property type="entry name" value="ADP-RIBOSE PYROPHOSPHATASE"/>
    <property type="match status" value="1"/>
</dbReference>
<evidence type="ECO:0000256" key="11">
    <source>
        <dbReference type="ARBA" id="ARBA00033056"/>
    </source>
</evidence>
<keyword evidence="5" id="KW-0479">Metal-binding</keyword>
<dbReference type="PROSITE" id="PS00893">
    <property type="entry name" value="NUDIX_BOX"/>
    <property type="match status" value="1"/>
</dbReference>
<comment type="function">
    <text evidence="8">Acts on ADP-mannose and ADP-glucose as well as ADP-ribose. Prevents glycogen biosynthesis. The reaction catalyzed by this enzyme is a limiting step of the gluconeogenic process.</text>
</comment>
<evidence type="ECO:0000313" key="15">
    <source>
        <dbReference type="Proteomes" id="UP001597380"/>
    </source>
</evidence>
<evidence type="ECO:0000256" key="4">
    <source>
        <dbReference type="ARBA" id="ARBA00013297"/>
    </source>
</evidence>
<dbReference type="InterPro" id="IPR000086">
    <property type="entry name" value="NUDIX_hydrolase_dom"/>
</dbReference>
<evidence type="ECO:0000256" key="6">
    <source>
        <dbReference type="ARBA" id="ARBA00022801"/>
    </source>
</evidence>
<dbReference type="NCBIfam" id="TIGR00052">
    <property type="entry name" value="nudix-type nucleoside diphosphatase, YffH/AdpP family"/>
    <property type="match status" value="1"/>
</dbReference>
<comment type="similarity">
    <text evidence="2">Belongs to the Nudix hydrolase family. NudF subfamily.</text>
</comment>
<dbReference type="RefSeq" id="WP_345339762.1">
    <property type="nucleotide sequence ID" value="NZ_BAABLI010000011.1"/>
</dbReference>
<evidence type="ECO:0000256" key="1">
    <source>
        <dbReference type="ARBA" id="ARBA00001946"/>
    </source>
</evidence>
<protein>
    <recommendedName>
        <fullName evidence="4">ADP-ribose pyrophosphatase</fullName>
        <ecNumber evidence="3">3.6.1.13</ecNumber>
    </recommendedName>
    <alternativeName>
        <fullName evidence="9">ADP-ribose diphosphatase</fullName>
    </alternativeName>
    <alternativeName>
        <fullName evidence="11">ADP-ribose phosphohydrolase</fullName>
    </alternativeName>
    <alternativeName>
        <fullName evidence="10">Adenosine diphosphoribose pyrophosphatase</fullName>
    </alternativeName>
</protein>
<dbReference type="EMBL" id="JBHUHT010000014">
    <property type="protein sequence ID" value="MFD2096934.1"/>
    <property type="molecule type" value="Genomic_DNA"/>
</dbReference>
<keyword evidence="6 14" id="KW-0378">Hydrolase</keyword>
<dbReference type="GO" id="GO:0047631">
    <property type="term" value="F:ADP-ribose diphosphatase activity"/>
    <property type="evidence" value="ECO:0007669"/>
    <property type="project" value="UniProtKB-EC"/>
</dbReference>
<dbReference type="InterPro" id="IPR020084">
    <property type="entry name" value="NUDIX_hydrolase_CS"/>
</dbReference>
<dbReference type="PROSITE" id="PS51462">
    <property type="entry name" value="NUDIX"/>
    <property type="match status" value="1"/>
</dbReference>
<feature type="domain" description="Nudix hydrolase" evidence="13">
    <location>
        <begin position="55"/>
        <end position="198"/>
    </location>
</feature>
<comment type="caution">
    <text evidence="14">The sequence shown here is derived from an EMBL/GenBank/DDBJ whole genome shotgun (WGS) entry which is preliminary data.</text>
</comment>
<dbReference type="EC" id="3.6.1.13" evidence="3"/>
<proteinExistence type="inferred from homology"/>
<reference evidence="15" key="1">
    <citation type="journal article" date="2019" name="Int. J. Syst. Evol. Microbiol.">
        <title>The Global Catalogue of Microorganisms (GCM) 10K type strain sequencing project: providing services to taxonomists for standard genome sequencing and annotation.</title>
        <authorList>
            <consortium name="The Broad Institute Genomics Platform"/>
            <consortium name="The Broad Institute Genome Sequencing Center for Infectious Disease"/>
            <person name="Wu L."/>
            <person name="Ma J."/>
        </authorList>
    </citation>
    <scope>NUCLEOTIDE SEQUENCE [LARGE SCALE GENOMIC DNA]</scope>
    <source>
        <strain evidence="15">CGMCC 1.10992</strain>
    </source>
</reference>